<evidence type="ECO:0000256" key="1">
    <source>
        <dbReference type="SAM" id="MobiDB-lite"/>
    </source>
</evidence>
<feature type="compositionally biased region" description="Pro residues" evidence="1">
    <location>
        <begin position="485"/>
        <end position="496"/>
    </location>
</feature>
<dbReference type="PANTHER" id="PTHR42749">
    <property type="entry name" value="CELL SHAPE-DETERMINING PROTEIN MREB"/>
    <property type="match status" value="1"/>
</dbReference>
<dbReference type="InterPro" id="IPR043129">
    <property type="entry name" value="ATPase_NBD"/>
</dbReference>
<feature type="compositionally biased region" description="Pro residues" evidence="1">
    <location>
        <begin position="445"/>
        <end position="455"/>
    </location>
</feature>
<protein>
    <recommendedName>
        <fullName evidence="4">Chaperone protein</fullName>
    </recommendedName>
</protein>
<feature type="compositionally biased region" description="Low complexity" evidence="1">
    <location>
        <begin position="371"/>
        <end position="382"/>
    </location>
</feature>
<reference evidence="2 3" key="1">
    <citation type="submission" date="2012-08" db="EMBL/GenBank/DDBJ databases">
        <title>Whole genome shotgun sequence of Gordonia rhizosphera NBRC 16068.</title>
        <authorList>
            <person name="Takarada H."/>
            <person name="Isaki S."/>
            <person name="Hosoyama A."/>
            <person name="Tsuchikane K."/>
            <person name="Katsumata H."/>
            <person name="Baba S."/>
            <person name="Ohji S."/>
            <person name="Yamazaki S."/>
            <person name="Fujita N."/>
        </authorList>
    </citation>
    <scope>NUCLEOTIDE SEQUENCE [LARGE SCALE GENOMIC DNA]</scope>
    <source>
        <strain evidence="2 3">NBRC 16068</strain>
    </source>
</reference>
<feature type="compositionally biased region" description="Polar residues" evidence="1">
    <location>
        <begin position="383"/>
        <end position="393"/>
    </location>
</feature>
<dbReference type="EMBL" id="BAHC01000039">
    <property type="protein sequence ID" value="GAB88762.1"/>
    <property type="molecule type" value="Genomic_DNA"/>
</dbReference>
<name>K6W980_9ACTN</name>
<dbReference type="Proteomes" id="UP000008363">
    <property type="component" value="Unassembled WGS sequence"/>
</dbReference>
<dbReference type="Gene3D" id="3.30.420.40">
    <property type="match status" value="2"/>
</dbReference>
<dbReference type="STRING" id="1108045.GORHZ_039_00090"/>
<keyword evidence="3" id="KW-1185">Reference proteome</keyword>
<dbReference type="AlphaFoldDB" id="K6W980"/>
<organism evidence="2 3">
    <name type="scientific">Gordonia rhizosphera NBRC 16068</name>
    <dbReference type="NCBI Taxonomy" id="1108045"/>
    <lineage>
        <taxon>Bacteria</taxon>
        <taxon>Bacillati</taxon>
        <taxon>Actinomycetota</taxon>
        <taxon>Actinomycetes</taxon>
        <taxon>Mycobacteriales</taxon>
        <taxon>Gordoniaceae</taxon>
        <taxon>Gordonia</taxon>
    </lineage>
</organism>
<comment type="caution">
    <text evidence="2">The sequence shown here is derived from an EMBL/GenBank/DDBJ whole genome shotgun (WGS) entry which is preliminary data.</text>
</comment>
<sequence length="496" mass="51692">MGVSAGDGMIHYVLLTRDSVGRSIVDTRVIDVDPSDGLDAAGRVNAGIDLMLNTARGTGLSVGPIGVAARTVKQRRELRSGGTGPRRQIHLVSDDEAVVAYLSASGYIGRFDTVVVVDCGDTGMSLYTVDTATQEITAPERSRALAGRQIDRAIVARLSADDRRHGVRSGRAQRRNLLSAGRTAKEEVARSGPADPVLLADGGSHVTLGADTIDAVTAPMVDDARKILSRYLSEKTDRRAPEAVVLVGGIANLPGVRRIVDDPELAVVVPETPELASSIGAAILARATTSAGTPSRLAFIGGRTQREWLSARTLAVAGAVLAAALMTIYAISSSVTRHESPAASPTPETVTSMSGEFHSAGRTTVSPTRHPAPVLVVPDAPAQSVTPAPTTTYEVPRWGDGPAWATTELPPTEETSDSPSTTTRTLSPYPMPSLPWPHDSGQVPTIPPGLLPPGLAPETTQVTPQAIPGPDDRGEPTTPSSATPVPNPTTTPIPAR</sequence>
<gene>
    <name evidence="2" type="ORF">GORHZ_039_00090</name>
</gene>
<dbReference type="eggNOG" id="COG0443">
    <property type="taxonomic scope" value="Bacteria"/>
</dbReference>
<dbReference type="RefSeq" id="WP_006330426.1">
    <property type="nucleotide sequence ID" value="NZ_BAHC01000039.1"/>
</dbReference>
<evidence type="ECO:0000313" key="2">
    <source>
        <dbReference type="EMBL" id="GAB88762.1"/>
    </source>
</evidence>
<dbReference type="Gene3D" id="3.90.640.10">
    <property type="entry name" value="Actin, Chain A, domain 4"/>
    <property type="match status" value="1"/>
</dbReference>
<feature type="compositionally biased region" description="Low complexity" evidence="1">
    <location>
        <begin position="406"/>
        <end position="428"/>
    </location>
</feature>
<feature type="region of interest" description="Disordered" evidence="1">
    <location>
        <begin position="336"/>
        <end position="496"/>
    </location>
</feature>
<dbReference type="SUPFAM" id="SSF53067">
    <property type="entry name" value="Actin-like ATPase domain"/>
    <property type="match status" value="1"/>
</dbReference>
<evidence type="ECO:0000313" key="3">
    <source>
        <dbReference type="Proteomes" id="UP000008363"/>
    </source>
</evidence>
<feature type="region of interest" description="Disordered" evidence="1">
    <location>
        <begin position="176"/>
        <end position="196"/>
    </location>
</feature>
<evidence type="ECO:0008006" key="4">
    <source>
        <dbReference type="Google" id="ProtNLM"/>
    </source>
</evidence>
<accession>K6W980</accession>
<proteinExistence type="predicted"/>
<dbReference type="PANTHER" id="PTHR42749:SF1">
    <property type="entry name" value="CELL SHAPE-DETERMINING PROTEIN MREB"/>
    <property type="match status" value="1"/>
</dbReference>
<dbReference type="OrthoDB" id="4569948at2"/>